<name>A0ABM1ILU2_POLDO</name>
<dbReference type="RefSeq" id="XP_015181179.1">
    <property type="nucleotide sequence ID" value="XM_015325693.1"/>
</dbReference>
<accession>A0ABM1ILU2</accession>
<proteinExistence type="predicted"/>
<evidence type="ECO:0000313" key="1">
    <source>
        <dbReference type="Proteomes" id="UP000694924"/>
    </source>
</evidence>
<protein>
    <submittedName>
        <fullName evidence="2">Uncharacterized protein LOC107068872</fullName>
    </submittedName>
</protein>
<sequence>MQKQHLKNKITSESLDKIIVEKGNYEKLFGSKKSSFSLCDVDKIKLKNLQDSLKRAQENPTEPFTFLNKIPVEDTIEGNSFVKAKNESTEIDIQLTNLMKRIELNRILLERTNQRVKDIDNLVKRSELILPKNQIYDENIFKKMKSAETTESSKIASQVEYPEIEEFHRTMNTMKDVLNYMKKISKGEVVLDDLPKELLTRVKSSNLKEVNQK</sequence>
<dbReference type="Proteomes" id="UP000694924">
    <property type="component" value="Unplaced"/>
</dbReference>
<organism evidence="1 2">
    <name type="scientific">Polistes dominula</name>
    <name type="common">European paper wasp</name>
    <name type="synonym">Vespa dominula</name>
    <dbReference type="NCBI Taxonomy" id="743375"/>
    <lineage>
        <taxon>Eukaryota</taxon>
        <taxon>Metazoa</taxon>
        <taxon>Ecdysozoa</taxon>
        <taxon>Arthropoda</taxon>
        <taxon>Hexapoda</taxon>
        <taxon>Insecta</taxon>
        <taxon>Pterygota</taxon>
        <taxon>Neoptera</taxon>
        <taxon>Endopterygota</taxon>
        <taxon>Hymenoptera</taxon>
        <taxon>Apocrita</taxon>
        <taxon>Aculeata</taxon>
        <taxon>Vespoidea</taxon>
        <taxon>Vespidae</taxon>
        <taxon>Polistinae</taxon>
        <taxon>Polistini</taxon>
        <taxon>Polistes</taxon>
    </lineage>
</organism>
<reference evidence="2" key="1">
    <citation type="submission" date="2025-08" db="UniProtKB">
        <authorList>
            <consortium name="RefSeq"/>
        </authorList>
    </citation>
    <scope>IDENTIFICATION</scope>
    <source>
        <tissue evidence="2">Whole body</tissue>
    </source>
</reference>
<dbReference type="GeneID" id="107068872"/>
<gene>
    <name evidence="2" type="primary">LOC107068872</name>
</gene>
<evidence type="ECO:0000313" key="2">
    <source>
        <dbReference type="RefSeq" id="XP_015181179.1"/>
    </source>
</evidence>
<keyword evidence="1" id="KW-1185">Reference proteome</keyword>